<evidence type="ECO:0000313" key="2">
    <source>
        <dbReference type="Proteomes" id="UP000664277"/>
    </source>
</evidence>
<proteinExistence type="predicted"/>
<dbReference type="EMBL" id="JAFLCK010000010">
    <property type="protein sequence ID" value="MBN8660471.1"/>
    <property type="molecule type" value="Genomic_DNA"/>
</dbReference>
<reference evidence="1" key="1">
    <citation type="submission" date="2021-02" db="EMBL/GenBank/DDBJ databases">
        <title>Genome-Resolved Metagenomics of a Microbial Community Performing Photosynthetic Biological Nutrient Removal.</title>
        <authorList>
            <person name="Mcdaniel E.A."/>
        </authorList>
    </citation>
    <scope>NUCLEOTIDE SEQUENCE</scope>
    <source>
        <strain evidence="1">UWPOB_OBS1</strain>
    </source>
</reference>
<accession>A0A8J7TLZ0</accession>
<protein>
    <recommendedName>
        <fullName evidence="3">DUF4261 domain-containing protein</fullName>
    </recommendedName>
</protein>
<gene>
    <name evidence="1" type="ORF">J0M35_08930</name>
</gene>
<evidence type="ECO:0008006" key="3">
    <source>
        <dbReference type="Google" id="ProtNLM"/>
    </source>
</evidence>
<name>A0A8J7TLZ0_9BACT</name>
<evidence type="ECO:0000313" key="1">
    <source>
        <dbReference type="EMBL" id="MBN8660471.1"/>
    </source>
</evidence>
<organism evidence="1 2">
    <name type="scientific">Candidatus Obscuribacter phosphatis</name>
    <dbReference type="NCBI Taxonomy" id="1906157"/>
    <lineage>
        <taxon>Bacteria</taxon>
        <taxon>Bacillati</taxon>
        <taxon>Candidatus Melainabacteria</taxon>
        <taxon>Candidatus Obscuribacterales</taxon>
        <taxon>Candidatus Obscuribacteraceae</taxon>
        <taxon>Candidatus Obscuribacter</taxon>
    </lineage>
</organism>
<dbReference type="Proteomes" id="UP000664277">
    <property type="component" value="Unassembled WGS sequence"/>
</dbReference>
<sequence>MSFDEELVPLPVPPLHILLAAQEKELGRPLSESEINKIRDDAVCVMVPRSKRATVEEGKIVDIDFENAAIDWHKRRIEFVEACWPSVVLYVLTGGGGAPVCREILNESGFDVSRRDFDKGLTKHVISQMSGIYPADKDELSQIARHTTYYVVRSQPFKASEALAQSKRFLALIRALAEAPALSLSLESAGLAHSLAAWRAVSELAAQDELAALVSGFVAMPIRFEDIYYSCGMHMLGLPDFIISASTLSATGCAPERFAETARDLFQEMGYFLLSEGEKFQAGHTFSLTRESGKVKAQIESCKHIAEEDVRFNPFGMLRLLPE</sequence>
<dbReference type="AlphaFoldDB" id="A0A8J7TLZ0"/>
<comment type="caution">
    <text evidence="1">The sequence shown here is derived from an EMBL/GenBank/DDBJ whole genome shotgun (WGS) entry which is preliminary data.</text>
</comment>